<dbReference type="eggNOG" id="ENOG50348GD">
    <property type="taxonomic scope" value="Bacteria"/>
</dbReference>
<evidence type="ECO:0000313" key="2">
    <source>
        <dbReference type="Proteomes" id="UP000019151"/>
    </source>
</evidence>
<keyword evidence="2" id="KW-1185">Reference proteome</keyword>
<proteinExistence type="predicted"/>
<dbReference type="Proteomes" id="UP000019151">
    <property type="component" value="Chromosome"/>
</dbReference>
<dbReference type="InParanoid" id="W0REF0"/>
<dbReference type="AlphaFoldDB" id="W0REF0"/>
<sequence>MTASAPRAAVPWREFRSRREGMIHAMDGGLWLHRHVWRGTPMAHLVSTDRSALLAYGAAHGLPAARLQYKPLKDPRTGERRPAWHWDLVGRFLPSNGGA</sequence>
<dbReference type="KEGG" id="gba:J421_1153"/>
<organism evidence="1 2">
    <name type="scientific">Gemmatirosa kalamazoonensis</name>
    <dbReference type="NCBI Taxonomy" id="861299"/>
    <lineage>
        <taxon>Bacteria</taxon>
        <taxon>Pseudomonadati</taxon>
        <taxon>Gemmatimonadota</taxon>
        <taxon>Gemmatimonadia</taxon>
        <taxon>Gemmatimonadales</taxon>
        <taxon>Gemmatimonadaceae</taxon>
        <taxon>Gemmatirosa</taxon>
    </lineage>
</organism>
<accession>W0REF0</accession>
<name>W0REF0_9BACT</name>
<dbReference type="STRING" id="861299.J421_1153"/>
<dbReference type="HOGENOM" id="CLU_2316260_0_0_0"/>
<evidence type="ECO:0000313" key="1">
    <source>
        <dbReference type="EMBL" id="AHG88690.1"/>
    </source>
</evidence>
<dbReference type="OrthoDB" id="9801137at2"/>
<reference evidence="1 2" key="1">
    <citation type="journal article" date="2014" name="Genome Announc.">
        <title>Genome Sequence and Methylome of Soil Bacterium Gemmatirosa kalamazoonensis KBS708T, a Member of the Rarely Cultivated Gemmatimonadetes Phylum.</title>
        <authorList>
            <person name="Debruyn J.M."/>
            <person name="Radosevich M."/>
            <person name="Wommack K.E."/>
            <person name="Polson S.W."/>
            <person name="Hauser L.J."/>
            <person name="Fawaz M.N."/>
            <person name="Korlach J."/>
            <person name="Tsai Y.C."/>
        </authorList>
    </citation>
    <scope>NUCLEOTIDE SEQUENCE [LARGE SCALE GENOMIC DNA]</scope>
    <source>
        <strain evidence="1 2">KBS708</strain>
    </source>
</reference>
<protein>
    <submittedName>
        <fullName evidence="1">Uncharacterized protein</fullName>
    </submittedName>
</protein>
<gene>
    <name evidence="1" type="ORF">J421_1153</name>
</gene>
<dbReference type="RefSeq" id="WP_025410214.1">
    <property type="nucleotide sequence ID" value="NZ_CP007128.1"/>
</dbReference>
<dbReference type="EMBL" id="CP007128">
    <property type="protein sequence ID" value="AHG88690.1"/>
    <property type="molecule type" value="Genomic_DNA"/>
</dbReference>